<dbReference type="UniPathway" id="UPA00068">
    <property type="reaction ID" value="UER00108"/>
</dbReference>
<comment type="function">
    <text evidence="7">Catalyzes the NADPH-dependent reduction of N-acetyl-5-glutamyl phosphate to yield N-acetyl-L-glutamate 5-semialdehyde.</text>
</comment>
<dbReference type="Gene3D" id="3.30.360.10">
    <property type="entry name" value="Dihydrodipicolinate Reductase, domain 2"/>
    <property type="match status" value="1"/>
</dbReference>
<evidence type="ECO:0000256" key="3">
    <source>
        <dbReference type="ARBA" id="ARBA00022605"/>
    </source>
</evidence>
<evidence type="ECO:0000256" key="2">
    <source>
        <dbReference type="ARBA" id="ARBA00022571"/>
    </source>
</evidence>
<dbReference type="InterPro" id="IPR000706">
    <property type="entry name" value="AGPR_type-1"/>
</dbReference>
<dbReference type="GO" id="GO:0006526">
    <property type="term" value="P:L-arginine biosynthetic process"/>
    <property type="evidence" value="ECO:0007669"/>
    <property type="project" value="UniProtKB-UniRule"/>
</dbReference>
<keyword evidence="13" id="KW-1185">Reference proteome</keyword>
<proteinExistence type="inferred from homology"/>
<dbReference type="GO" id="GO:0003942">
    <property type="term" value="F:N-acetyl-gamma-glutamyl-phosphate reductase activity"/>
    <property type="evidence" value="ECO:0007669"/>
    <property type="project" value="UniProtKB-UniRule"/>
</dbReference>
<dbReference type="Proteomes" id="UP000677234">
    <property type="component" value="Chromosome"/>
</dbReference>
<evidence type="ECO:0000256" key="4">
    <source>
        <dbReference type="ARBA" id="ARBA00022857"/>
    </source>
</evidence>
<comment type="pathway">
    <text evidence="1 7">Amino-acid biosynthesis; L-arginine biosynthesis; N(2)-acetyl-L-ornithine from L-glutamate: step 3/4.</text>
</comment>
<comment type="subcellular location">
    <subcellularLocation>
        <location evidence="7">Cytoplasm</location>
    </subcellularLocation>
</comment>
<dbReference type="Proteomes" id="UP000595847">
    <property type="component" value="Chromosome"/>
</dbReference>
<dbReference type="GO" id="GO:0070401">
    <property type="term" value="F:NADP+ binding"/>
    <property type="evidence" value="ECO:0007669"/>
    <property type="project" value="InterPro"/>
</dbReference>
<dbReference type="Pfam" id="PF22698">
    <property type="entry name" value="Semialdhyde_dhC_1"/>
    <property type="match status" value="1"/>
</dbReference>
<protein>
    <recommendedName>
        <fullName evidence="7">N-acetyl-gamma-glutamyl-phosphate reductase</fullName>
        <shortName evidence="7">AGPR</shortName>
        <ecNumber evidence="7">1.2.1.38</ecNumber>
    </recommendedName>
    <alternativeName>
        <fullName evidence="7">N-acetyl-glutamate semialdehyde dehydrogenase</fullName>
        <shortName evidence="7">NAGSA dehydrogenase</shortName>
    </alternativeName>
</protein>
<dbReference type="InterPro" id="IPR036291">
    <property type="entry name" value="NAD(P)-bd_dom_sf"/>
</dbReference>
<dbReference type="PROSITE" id="PS01224">
    <property type="entry name" value="ARGC"/>
    <property type="match status" value="1"/>
</dbReference>
<dbReference type="HAMAP" id="MF_00150">
    <property type="entry name" value="ArgC_type1"/>
    <property type="match status" value="1"/>
</dbReference>
<dbReference type="RefSeq" id="WP_198827675.1">
    <property type="nucleotide sequence ID" value="NZ_CP066308.1"/>
</dbReference>
<reference evidence="11" key="2">
    <citation type="submission" date="2021-04" db="EMBL/GenBank/DDBJ databases">
        <title>Brevibacillus composti FJAT-54423, complete genome.</title>
        <authorList>
            <person name="Tang R."/>
        </authorList>
    </citation>
    <scope>NUCLEOTIDE SEQUENCE</scope>
    <source>
        <strain evidence="11">FJAT-54424</strain>
    </source>
</reference>
<dbReference type="CDD" id="cd17895">
    <property type="entry name" value="AGPR_1_N"/>
    <property type="match status" value="1"/>
</dbReference>
<evidence type="ECO:0000313" key="12">
    <source>
        <dbReference type="Proteomes" id="UP000595847"/>
    </source>
</evidence>
<dbReference type="PANTHER" id="PTHR32338:SF10">
    <property type="entry name" value="N-ACETYL-GAMMA-GLUTAMYL-PHOSPHATE REDUCTASE, CHLOROPLASTIC-RELATED"/>
    <property type="match status" value="1"/>
</dbReference>
<dbReference type="EC" id="1.2.1.38" evidence="7"/>
<dbReference type="SUPFAM" id="SSF55347">
    <property type="entry name" value="Glyceraldehyde-3-phosphate dehydrogenase-like, C-terminal domain"/>
    <property type="match status" value="1"/>
</dbReference>
<accession>A0A7T5JNH5</accession>
<feature type="active site" evidence="7 8">
    <location>
        <position position="150"/>
    </location>
</feature>
<evidence type="ECO:0000259" key="9">
    <source>
        <dbReference type="SMART" id="SM00859"/>
    </source>
</evidence>
<evidence type="ECO:0000256" key="7">
    <source>
        <dbReference type="HAMAP-Rule" id="MF_00150"/>
    </source>
</evidence>
<feature type="domain" description="Semialdehyde dehydrogenase NAD-binding" evidence="9">
    <location>
        <begin position="3"/>
        <end position="142"/>
    </location>
</feature>
<gene>
    <name evidence="7" type="primary">argC</name>
    <name evidence="10" type="ORF">JD108_19970</name>
    <name evidence="11" type="ORF">KDJ56_19905</name>
</gene>
<organism evidence="10 12">
    <name type="scientific">Brevibacillus composti</name>
    <dbReference type="NCBI Taxonomy" id="2796470"/>
    <lineage>
        <taxon>Bacteria</taxon>
        <taxon>Bacillati</taxon>
        <taxon>Bacillota</taxon>
        <taxon>Bacilli</taxon>
        <taxon>Bacillales</taxon>
        <taxon>Paenibacillaceae</taxon>
        <taxon>Brevibacillus</taxon>
    </lineage>
</organism>
<dbReference type="SUPFAM" id="SSF51735">
    <property type="entry name" value="NAD(P)-binding Rossmann-fold domains"/>
    <property type="match status" value="1"/>
</dbReference>
<keyword evidence="5 7" id="KW-0560">Oxidoreductase</keyword>
<dbReference type="CDD" id="cd23934">
    <property type="entry name" value="AGPR_1_C"/>
    <property type="match status" value="1"/>
</dbReference>
<evidence type="ECO:0000256" key="6">
    <source>
        <dbReference type="ARBA" id="ARBA00050557"/>
    </source>
</evidence>
<dbReference type="SMART" id="SM00859">
    <property type="entry name" value="Semialdhyde_dh"/>
    <property type="match status" value="1"/>
</dbReference>
<keyword evidence="3 7" id="KW-0028">Amino-acid biosynthesis</keyword>
<evidence type="ECO:0000313" key="11">
    <source>
        <dbReference type="EMBL" id="QUO41171.1"/>
    </source>
</evidence>
<dbReference type="GO" id="GO:0051287">
    <property type="term" value="F:NAD binding"/>
    <property type="evidence" value="ECO:0007669"/>
    <property type="project" value="InterPro"/>
</dbReference>
<dbReference type="NCBIfam" id="TIGR01850">
    <property type="entry name" value="argC"/>
    <property type="match status" value="1"/>
</dbReference>
<dbReference type="InterPro" id="IPR000534">
    <property type="entry name" value="Semialdehyde_DH_NAD-bd"/>
</dbReference>
<dbReference type="PANTHER" id="PTHR32338">
    <property type="entry name" value="N-ACETYL-GAMMA-GLUTAMYL-PHOSPHATE REDUCTASE, CHLOROPLASTIC-RELATED-RELATED"/>
    <property type="match status" value="1"/>
</dbReference>
<evidence type="ECO:0000256" key="8">
    <source>
        <dbReference type="PROSITE-ProRule" id="PRU10010"/>
    </source>
</evidence>
<sequence>MIRVGIVGATGYSGVELIRFLAGHPHVQVAHLYSSSAEGESLASVFPHLHAHPLPALAKIDAEQMGAENDVVFLATPAGVSAELSPALLQHGTKVIDLSGDFRLRSGETYQNWYKKKPAGDEWLQQAVYGLSEWNGTEVAAAKLIANPGCYPTATLLGLIPLAKSGWVHSKSWIVDAKSGVSGAGRGVSLGVHYSEINESIHAYKVAGHQHTPEIEQELGRQAGMEQLVQFTPHLVPMTRGILVTAYGQLEKKVSAADVQELYESAYEGKPFVRVRPPGSHPRTKEVYGSNYCDIALHVDERTGRVIVLSVIDNVVKGAAGQAVQNMNLMFGLPETAGLSLVPLFP</sequence>
<evidence type="ECO:0000256" key="1">
    <source>
        <dbReference type="ARBA" id="ARBA00004862"/>
    </source>
</evidence>
<dbReference type="InterPro" id="IPR058924">
    <property type="entry name" value="AGPR_dimerisation_dom"/>
</dbReference>
<reference evidence="10 12" key="1">
    <citation type="submission" date="2020-12" db="EMBL/GenBank/DDBJ databases">
        <title>strain FJAT-54423T represents a novel species of the genus Brevibacillus.</title>
        <authorList>
            <person name="Tang R."/>
        </authorList>
    </citation>
    <scope>NUCLEOTIDE SEQUENCE [LARGE SCALE GENOMIC DNA]</scope>
    <source>
        <strain evidence="10 12">FJAT-54423</strain>
    </source>
</reference>
<dbReference type="EMBL" id="CP066308">
    <property type="protein sequence ID" value="QQE74087.1"/>
    <property type="molecule type" value="Genomic_DNA"/>
</dbReference>
<keyword evidence="2 7" id="KW-0055">Arginine biosynthesis</keyword>
<dbReference type="InterPro" id="IPR023013">
    <property type="entry name" value="AGPR_AS"/>
</dbReference>
<dbReference type="Gene3D" id="3.40.50.720">
    <property type="entry name" value="NAD(P)-binding Rossmann-like Domain"/>
    <property type="match status" value="1"/>
</dbReference>
<comment type="catalytic activity">
    <reaction evidence="6 7">
        <text>N-acetyl-L-glutamate 5-semialdehyde + phosphate + NADP(+) = N-acetyl-L-glutamyl 5-phosphate + NADPH + H(+)</text>
        <dbReference type="Rhea" id="RHEA:21588"/>
        <dbReference type="ChEBI" id="CHEBI:15378"/>
        <dbReference type="ChEBI" id="CHEBI:29123"/>
        <dbReference type="ChEBI" id="CHEBI:43474"/>
        <dbReference type="ChEBI" id="CHEBI:57783"/>
        <dbReference type="ChEBI" id="CHEBI:57936"/>
        <dbReference type="ChEBI" id="CHEBI:58349"/>
        <dbReference type="EC" id="1.2.1.38"/>
    </reaction>
</comment>
<keyword evidence="7" id="KW-0963">Cytoplasm</keyword>
<dbReference type="EMBL" id="CP073708">
    <property type="protein sequence ID" value="QUO41171.1"/>
    <property type="molecule type" value="Genomic_DNA"/>
</dbReference>
<dbReference type="KEGG" id="bcop:JD108_19970"/>
<keyword evidence="4 7" id="KW-0521">NADP</keyword>
<dbReference type="GO" id="GO:0005737">
    <property type="term" value="C:cytoplasm"/>
    <property type="evidence" value="ECO:0007669"/>
    <property type="project" value="UniProtKB-SubCell"/>
</dbReference>
<evidence type="ECO:0000256" key="5">
    <source>
        <dbReference type="ARBA" id="ARBA00023002"/>
    </source>
</evidence>
<comment type="similarity">
    <text evidence="7">Belongs to the NAGSA dehydrogenase family. Type 1 subfamily.</text>
</comment>
<evidence type="ECO:0000313" key="13">
    <source>
        <dbReference type="Proteomes" id="UP000677234"/>
    </source>
</evidence>
<dbReference type="InterPro" id="IPR050085">
    <property type="entry name" value="AGPR"/>
</dbReference>
<name>A0A7T5JNH5_9BACL</name>
<dbReference type="FunFam" id="3.30.360.10:FF:000014">
    <property type="entry name" value="N-acetyl-gamma-glutamyl-phosphate reductase"/>
    <property type="match status" value="1"/>
</dbReference>
<dbReference type="AlphaFoldDB" id="A0A7T5JNH5"/>
<evidence type="ECO:0000313" key="10">
    <source>
        <dbReference type="EMBL" id="QQE74087.1"/>
    </source>
</evidence>
<dbReference type="Pfam" id="PF01118">
    <property type="entry name" value="Semialdhyde_dh"/>
    <property type="match status" value="1"/>
</dbReference>